<dbReference type="PANTHER" id="PTHR28008:SF1">
    <property type="entry name" value="DOMAIN PROTEIN, PUTATIVE (AFU_ORTHOLOGUE AFUA_3G10980)-RELATED"/>
    <property type="match status" value="1"/>
</dbReference>
<protein>
    <submittedName>
        <fullName evidence="3">Trypsin</fullName>
    </submittedName>
</protein>
<proteinExistence type="predicted"/>
<dbReference type="PANTHER" id="PTHR28008">
    <property type="entry name" value="DOMAIN PROTEIN, PUTATIVE (AFU_ORTHOLOGUE AFUA_3G10980)-RELATED"/>
    <property type="match status" value="1"/>
</dbReference>
<dbReference type="OrthoDB" id="532191at2"/>
<feature type="transmembrane region" description="Helical" evidence="1">
    <location>
        <begin position="104"/>
        <end position="121"/>
    </location>
</feature>
<evidence type="ECO:0000313" key="3">
    <source>
        <dbReference type="EMBL" id="PPC76229.1"/>
    </source>
</evidence>
<comment type="caution">
    <text evidence="3">The sequence shown here is derived from an EMBL/GenBank/DDBJ whole genome shotgun (WGS) entry which is preliminary data.</text>
</comment>
<evidence type="ECO:0000256" key="1">
    <source>
        <dbReference type="SAM" id="Phobius"/>
    </source>
</evidence>
<feature type="transmembrane region" description="Helical" evidence="1">
    <location>
        <begin position="73"/>
        <end position="92"/>
    </location>
</feature>
<dbReference type="Proteomes" id="UP000238196">
    <property type="component" value="Unassembled WGS sequence"/>
</dbReference>
<evidence type="ECO:0000313" key="4">
    <source>
        <dbReference type="Proteomes" id="UP000238196"/>
    </source>
</evidence>
<name>A0A2S5KNW9_9PROT</name>
<feature type="domain" description="VanZ-like" evidence="2">
    <location>
        <begin position="34"/>
        <end position="120"/>
    </location>
</feature>
<keyword evidence="1" id="KW-0472">Membrane</keyword>
<sequence length="132" mass="14825">MRTLISSLALAFFAFILWIIYQADAGASNLFLDFVRRTPYADKVGHLGLFGLLTLLVNLASACRGIRWQRLTLPYGTLAVLSFVLLEELSQYFFPSRTLDGKDLLADALGITAFTWLSLVLHRQLTGRRMQA</sequence>
<organism evidence="3 4">
    <name type="scientific">Proteobacteria bacterium 228</name>
    <dbReference type="NCBI Taxonomy" id="2083153"/>
    <lineage>
        <taxon>Bacteria</taxon>
        <taxon>Pseudomonadati</taxon>
        <taxon>Pseudomonadota</taxon>
    </lineage>
</organism>
<dbReference type="NCBIfam" id="NF037970">
    <property type="entry name" value="vanZ_1"/>
    <property type="match status" value="1"/>
</dbReference>
<keyword evidence="1" id="KW-1133">Transmembrane helix</keyword>
<evidence type="ECO:0000259" key="2">
    <source>
        <dbReference type="Pfam" id="PF04892"/>
    </source>
</evidence>
<reference evidence="3 4" key="1">
    <citation type="submission" date="2018-02" db="EMBL/GenBank/DDBJ databases">
        <title>novel marine gammaproteobacteria from coastal saline agro ecosystem.</title>
        <authorList>
            <person name="Krishnan R."/>
            <person name="Ramesh Kumar N."/>
        </authorList>
    </citation>
    <scope>NUCLEOTIDE SEQUENCE [LARGE SCALE GENOMIC DNA]</scope>
    <source>
        <strain evidence="3 4">228</strain>
    </source>
</reference>
<dbReference type="InterPro" id="IPR006976">
    <property type="entry name" value="VanZ-like"/>
</dbReference>
<feature type="transmembrane region" description="Helical" evidence="1">
    <location>
        <begin position="46"/>
        <end position="66"/>
    </location>
</feature>
<accession>A0A2S5KNW9</accession>
<dbReference type="Pfam" id="PF04892">
    <property type="entry name" value="VanZ"/>
    <property type="match status" value="1"/>
</dbReference>
<dbReference type="AlphaFoldDB" id="A0A2S5KNW9"/>
<dbReference type="EMBL" id="PRLP01000055">
    <property type="protein sequence ID" value="PPC76229.1"/>
    <property type="molecule type" value="Genomic_DNA"/>
</dbReference>
<gene>
    <name evidence="3" type="ORF">C4K68_16460</name>
</gene>
<keyword evidence="1" id="KW-0812">Transmembrane</keyword>